<name>A0A016U137_9BILA</name>
<evidence type="ECO:0000256" key="1">
    <source>
        <dbReference type="SAM" id="SignalP"/>
    </source>
</evidence>
<accession>A0A016U137</accession>
<comment type="caution">
    <text evidence="2">The sequence shown here is derived from an EMBL/GenBank/DDBJ whole genome shotgun (WGS) entry which is preliminary data.</text>
</comment>
<dbReference type="EMBL" id="JARK01001400">
    <property type="protein sequence ID" value="EYC08825.1"/>
    <property type="molecule type" value="Genomic_DNA"/>
</dbReference>
<dbReference type="AlphaFoldDB" id="A0A016U137"/>
<protein>
    <recommendedName>
        <fullName evidence="4">Secreted protein</fullName>
    </recommendedName>
</protein>
<feature type="chain" id="PRO_5001487747" description="Secreted protein" evidence="1">
    <location>
        <begin position="22"/>
        <end position="219"/>
    </location>
</feature>
<organism evidence="2 3">
    <name type="scientific">Ancylostoma ceylanicum</name>
    <dbReference type="NCBI Taxonomy" id="53326"/>
    <lineage>
        <taxon>Eukaryota</taxon>
        <taxon>Metazoa</taxon>
        <taxon>Ecdysozoa</taxon>
        <taxon>Nematoda</taxon>
        <taxon>Chromadorea</taxon>
        <taxon>Rhabditida</taxon>
        <taxon>Rhabditina</taxon>
        <taxon>Rhabditomorpha</taxon>
        <taxon>Strongyloidea</taxon>
        <taxon>Ancylostomatidae</taxon>
        <taxon>Ancylostomatinae</taxon>
        <taxon>Ancylostoma</taxon>
    </lineage>
</organism>
<keyword evidence="3" id="KW-1185">Reference proteome</keyword>
<feature type="signal peptide" evidence="1">
    <location>
        <begin position="1"/>
        <end position="21"/>
    </location>
</feature>
<gene>
    <name evidence="2" type="primary">Acey_s0064.g3551</name>
    <name evidence="2" type="ORF">Y032_0064g3551</name>
</gene>
<proteinExistence type="predicted"/>
<evidence type="ECO:0000313" key="3">
    <source>
        <dbReference type="Proteomes" id="UP000024635"/>
    </source>
</evidence>
<reference evidence="3" key="1">
    <citation type="journal article" date="2015" name="Nat. Genet.">
        <title>The genome and transcriptome of the zoonotic hookworm Ancylostoma ceylanicum identify infection-specific gene families.</title>
        <authorList>
            <person name="Schwarz E.M."/>
            <person name="Hu Y."/>
            <person name="Antoshechkin I."/>
            <person name="Miller M.M."/>
            <person name="Sternberg P.W."/>
            <person name="Aroian R.V."/>
        </authorList>
    </citation>
    <scope>NUCLEOTIDE SEQUENCE</scope>
    <source>
        <strain evidence="3">HY135</strain>
    </source>
</reference>
<keyword evidence="1" id="KW-0732">Signal</keyword>
<evidence type="ECO:0000313" key="2">
    <source>
        <dbReference type="EMBL" id="EYC08825.1"/>
    </source>
</evidence>
<sequence length="219" mass="24248">MFRGNIGLLPFFFLFSPTGYCFKCADEYRQQRQFLMRASSFSIRERPLSQLPGRGMASELQTAVGKRRYRGAVFRGRDAGDFMLALVVCCSVAETSPALFRLMVIHTLAWHSSSPLLAEADNNSKQAEPLRLYPGTSRCGPALVYAVWSSLQTTLIGALGPLATPICLNSKRVSPIIHGLFLISAVRVKQMGVTGGPDVPITVARLRPFFPHDDTHPFW</sequence>
<evidence type="ECO:0008006" key="4">
    <source>
        <dbReference type="Google" id="ProtNLM"/>
    </source>
</evidence>
<dbReference type="Proteomes" id="UP000024635">
    <property type="component" value="Unassembled WGS sequence"/>
</dbReference>